<evidence type="ECO:0000256" key="7">
    <source>
        <dbReference type="ARBA" id="ARBA00023134"/>
    </source>
</evidence>
<comment type="function">
    <text evidence="8">Required for a late step of 50S ribosomal subunit assembly. Has GTPase activity.</text>
</comment>
<feature type="domain" description="CP-type G" evidence="10">
    <location>
        <begin position="17"/>
        <end position="182"/>
    </location>
</feature>
<dbReference type="PIRSF" id="PIRSF006230">
    <property type="entry name" value="MG442"/>
    <property type="match status" value="1"/>
</dbReference>
<keyword evidence="4 8" id="KW-0547">Nucleotide-binding</keyword>
<dbReference type="Proteomes" id="UP000037175">
    <property type="component" value="Unassembled WGS sequence"/>
</dbReference>
<keyword evidence="5" id="KW-0378">Hydrolase</keyword>
<dbReference type="InterPro" id="IPR030378">
    <property type="entry name" value="G_CP_dom"/>
</dbReference>
<evidence type="ECO:0000256" key="4">
    <source>
        <dbReference type="ARBA" id="ARBA00022741"/>
    </source>
</evidence>
<dbReference type="InterPro" id="IPR023179">
    <property type="entry name" value="GTP-bd_ortho_bundle_sf"/>
</dbReference>
<evidence type="ECO:0000313" key="12">
    <source>
        <dbReference type="Proteomes" id="UP000037175"/>
    </source>
</evidence>
<feature type="binding site" evidence="9">
    <location>
        <begin position="62"/>
        <end position="65"/>
    </location>
    <ligand>
        <name>GTP</name>
        <dbReference type="ChEBI" id="CHEBI:37565"/>
    </ligand>
</feature>
<comment type="caution">
    <text evidence="11">The sequence shown here is derived from an EMBL/GenBank/DDBJ whole genome shotgun (WGS) entry which is preliminary data.</text>
</comment>
<dbReference type="InterPro" id="IPR019991">
    <property type="entry name" value="GTP-bd_ribosome_bgen"/>
</dbReference>
<dbReference type="PANTHER" id="PTHR45782">
    <property type="entry name" value="MITOCHONDRIAL RIBOSOME-ASSOCIATED GTPASE 1"/>
    <property type="match status" value="1"/>
</dbReference>
<accession>A0A0L6W266</accession>
<evidence type="ECO:0000256" key="5">
    <source>
        <dbReference type="ARBA" id="ARBA00022801"/>
    </source>
</evidence>
<feature type="binding site" evidence="9">
    <location>
        <position position="178"/>
    </location>
    <ligand>
        <name>GTP</name>
        <dbReference type="ChEBI" id="CHEBI:37565"/>
    </ligand>
</feature>
<dbReference type="CDD" id="cd01856">
    <property type="entry name" value="YlqF"/>
    <property type="match status" value="1"/>
</dbReference>
<keyword evidence="6" id="KW-0694">RNA-binding</keyword>
<protein>
    <recommendedName>
        <fullName evidence="2 8">Ribosome biogenesis GTPase A</fullName>
    </recommendedName>
</protein>
<dbReference type="RefSeq" id="WP_052217885.1">
    <property type="nucleotide sequence ID" value="NZ_LGTE01000010.1"/>
</dbReference>
<organism evidence="11 12">
    <name type="scientific">Thermincola ferriacetica</name>
    <dbReference type="NCBI Taxonomy" id="281456"/>
    <lineage>
        <taxon>Bacteria</taxon>
        <taxon>Bacillati</taxon>
        <taxon>Bacillota</taxon>
        <taxon>Clostridia</taxon>
        <taxon>Eubacteriales</taxon>
        <taxon>Thermincolaceae</taxon>
        <taxon>Thermincola</taxon>
    </lineage>
</organism>
<evidence type="ECO:0000256" key="2">
    <source>
        <dbReference type="ARBA" id="ARBA00014898"/>
    </source>
</evidence>
<dbReference type="SUPFAM" id="SSF52540">
    <property type="entry name" value="P-loop containing nucleoside triphosphate hydrolases"/>
    <property type="match status" value="1"/>
</dbReference>
<dbReference type="FunFam" id="1.10.1580.10:FF:000003">
    <property type="entry name" value="Ribosome biogenesis GTPase A"/>
    <property type="match status" value="1"/>
</dbReference>
<name>A0A0L6W266_9FIRM</name>
<evidence type="ECO:0000256" key="3">
    <source>
        <dbReference type="ARBA" id="ARBA00022490"/>
    </source>
</evidence>
<feature type="binding site" evidence="9">
    <location>
        <begin position="90"/>
        <end position="91"/>
    </location>
    <ligand>
        <name>GTP</name>
        <dbReference type="ChEBI" id="CHEBI:37565"/>
    </ligand>
</feature>
<comment type="subcellular location">
    <subcellularLocation>
        <location evidence="1 8">Cytoplasm</location>
    </subcellularLocation>
</comment>
<reference evidence="12" key="1">
    <citation type="submission" date="2015-07" db="EMBL/GenBank/DDBJ databases">
        <title>Complete Genome of Thermincola ferriacetica strain Z-0001T.</title>
        <authorList>
            <person name="Lusk B."/>
            <person name="Badalamenti J.P."/>
            <person name="Parameswaran P."/>
            <person name="Bond D.R."/>
            <person name="Torres C.I."/>
        </authorList>
    </citation>
    <scope>NUCLEOTIDE SEQUENCE [LARGE SCALE GENOMIC DNA]</scope>
    <source>
        <strain evidence="12">Z-0001</strain>
    </source>
</reference>
<proteinExistence type="inferred from homology"/>
<dbReference type="PATRIC" id="fig|281456.6.peg.1768"/>
<gene>
    <name evidence="11" type="ORF">Tfer_1656</name>
</gene>
<dbReference type="GO" id="GO:0003723">
    <property type="term" value="F:RNA binding"/>
    <property type="evidence" value="ECO:0007669"/>
    <property type="project" value="UniProtKB-KW"/>
</dbReference>
<evidence type="ECO:0000313" key="11">
    <source>
        <dbReference type="EMBL" id="KNZ69635.1"/>
    </source>
</evidence>
<evidence type="ECO:0000259" key="10">
    <source>
        <dbReference type="PROSITE" id="PS51721"/>
    </source>
</evidence>
<dbReference type="PANTHER" id="PTHR45782:SF4">
    <property type="entry name" value="MITOCHONDRIAL RIBOSOME-ASSOCIATED GTPASE 1"/>
    <property type="match status" value="1"/>
</dbReference>
<comment type="similarity">
    <text evidence="8">Belongs to the TRAFAC class YlqF/YawG GTPase family. MTG1 subfamily.</text>
</comment>
<evidence type="ECO:0000256" key="6">
    <source>
        <dbReference type="ARBA" id="ARBA00022884"/>
    </source>
</evidence>
<dbReference type="GO" id="GO:0006412">
    <property type="term" value="P:translation"/>
    <property type="evidence" value="ECO:0007669"/>
    <property type="project" value="TreeGrafter"/>
</dbReference>
<dbReference type="NCBIfam" id="TIGR03596">
    <property type="entry name" value="GTPase_YlqF"/>
    <property type="match status" value="1"/>
</dbReference>
<evidence type="ECO:0000256" key="9">
    <source>
        <dbReference type="PIRSR" id="PIRSR006230-1"/>
    </source>
</evidence>
<dbReference type="Pfam" id="PF01926">
    <property type="entry name" value="MMR_HSR1"/>
    <property type="match status" value="1"/>
</dbReference>
<dbReference type="Gene3D" id="1.10.1580.10">
    <property type="match status" value="1"/>
</dbReference>
<dbReference type="PROSITE" id="PS51721">
    <property type="entry name" value="G_CP"/>
    <property type="match status" value="1"/>
</dbReference>
<feature type="binding site" evidence="9">
    <location>
        <begin position="134"/>
        <end position="139"/>
    </location>
    <ligand>
        <name>GTP</name>
        <dbReference type="ChEBI" id="CHEBI:37565"/>
    </ligand>
</feature>
<dbReference type="InterPro" id="IPR006073">
    <property type="entry name" value="GTP-bd"/>
</dbReference>
<keyword evidence="7 8" id="KW-0342">GTP-binding</keyword>
<evidence type="ECO:0000256" key="8">
    <source>
        <dbReference type="PIRNR" id="PIRNR006230"/>
    </source>
</evidence>
<evidence type="ECO:0000256" key="1">
    <source>
        <dbReference type="ARBA" id="ARBA00004496"/>
    </source>
</evidence>
<dbReference type="Gene3D" id="3.40.50.300">
    <property type="entry name" value="P-loop containing nucleotide triphosphate hydrolases"/>
    <property type="match status" value="1"/>
</dbReference>
<sequence length="286" mass="31490">MELDTVIQWFPGHMVKAKKMVRENLKVVDIVIELVDARIPSSSRNPDLQEIIQGKPRVVALNKADLADQNLTERWTQVFARDGCNAVAINSTTGQGVEKLVALTKKAGEPVMQKLAAKGRKPRPIRAMILGIPNVGKSSLINKLAGKGATRTGDRPGVTRGKQWIRVGRDMELLDTPGILWPKFDDPEVGFKLAVTGAIKEEVINVEQVVLKLLKYLKDMHPEKLKARYKLDSLSEKPVEILADIGARRGLLIPGGQVDMEKAARVILAEFRAGKLGRFTLDLPGS</sequence>
<dbReference type="InterPro" id="IPR027417">
    <property type="entry name" value="P-loop_NTPase"/>
</dbReference>
<dbReference type="GO" id="GO:0005525">
    <property type="term" value="F:GTP binding"/>
    <property type="evidence" value="ECO:0007669"/>
    <property type="project" value="UniProtKB-KW"/>
</dbReference>
<keyword evidence="3 8" id="KW-0963">Cytoplasm</keyword>
<dbReference type="FunFam" id="3.40.50.300:FF:000590">
    <property type="entry name" value="Ribosome biogenesis GTPase A"/>
    <property type="match status" value="1"/>
</dbReference>
<dbReference type="EMBL" id="LGTE01000010">
    <property type="protein sequence ID" value="KNZ69635.1"/>
    <property type="molecule type" value="Genomic_DNA"/>
</dbReference>
<dbReference type="GO" id="GO:0005737">
    <property type="term" value="C:cytoplasm"/>
    <property type="evidence" value="ECO:0007669"/>
    <property type="project" value="UniProtKB-SubCell"/>
</dbReference>
<keyword evidence="12" id="KW-1185">Reference proteome</keyword>
<dbReference type="GO" id="GO:0003924">
    <property type="term" value="F:GTPase activity"/>
    <property type="evidence" value="ECO:0007669"/>
    <property type="project" value="TreeGrafter"/>
</dbReference>
<dbReference type="AlphaFoldDB" id="A0A0L6W266"/>
<dbReference type="InterPro" id="IPR016478">
    <property type="entry name" value="GTPase_MTG1"/>
</dbReference>